<gene>
    <name evidence="1" type="ORF">LKD47_14555</name>
</gene>
<feature type="non-terminal residue" evidence="1">
    <location>
        <position position="1"/>
    </location>
</feature>
<dbReference type="Proteomes" id="UP001198893">
    <property type="component" value="Unassembled WGS sequence"/>
</dbReference>
<organism evidence="1 2">
    <name type="scientific">Roseburia amylophila</name>
    <dbReference type="NCBI Taxonomy" id="2981794"/>
    <lineage>
        <taxon>Bacteria</taxon>
        <taxon>Bacillati</taxon>
        <taxon>Bacillota</taxon>
        <taxon>Clostridia</taxon>
        <taxon>Lachnospirales</taxon>
        <taxon>Lachnospiraceae</taxon>
        <taxon>Roseburia</taxon>
    </lineage>
</organism>
<evidence type="ECO:0000313" key="1">
    <source>
        <dbReference type="EMBL" id="MCC2243499.1"/>
    </source>
</evidence>
<sequence length="88" mass="9822">PISIQLRSARGKLPCTFPLSGFRPISIQLRSARGKLPCTFPLSGFRPIKNKENPALSASSQSEFFLFLALLNTYEHYTTLEVFSNSCL</sequence>
<comment type="caution">
    <text evidence="1">The sequence shown here is derived from an EMBL/GenBank/DDBJ whole genome shotgun (WGS) entry which is preliminary data.</text>
</comment>
<evidence type="ECO:0000313" key="2">
    <source>
        <dbReference type="Proteomes" id="UP001198893"/>
    </source>
</evidence>
<name>A0AAW4WJH5_9FIRM</name>
<protein>
    <submittedName>
        <fullName evidence="1">Uncharacterized protein</fullName>
    </submittedName>
</protein>
<reference evidence="1" key="1">
    <citation type="submission" date="2021-10" db="EMBL/GenBank/DDBJ databases">
        <title>Anaerobic single-cell dispensing facilitates the cultivation of human gut bacteria.</title>
        <authorList>
            <person name="Afrizal A."/>
        </authorList>
    </citation>
    <scope>NUCLEOTIDE SEQUENCE</scope>
    <source>
        <strain evidence="1">CLA-AA-H204</strain>
    </source>
</reference>
<dbReference type="RefSeq" id="WP_227710867.1">
    <property type="nucleotide sequence ID" value="NZ_JAJEQW010000024.1"/>
</dbReference>
<accession>A0AAW4WJH5</accession>
<dbReference type="EMBL" id="JAJEQW010000024">
    <property type="protein sequence ID" value="MCC2243499.1"/>
    <property type="molecule type" value="Genomic_DNA"/>
</dbReference>
<dbReference type="AlphaFoldDB" id="A0AAW4WJH5"/>
<proteinExistence type="predicted"/>